<feature type="transmembrane region" description="Helical" evidence="7">
    <location>
        <begin position="39"/>
        <end position="58"/>
    </location>
</feature>
<dbReference type="PANTHER" id="PTHR33508">
    <property type="entry name" value="UPF0056 MEMBRANE PROTEIN YHCE"/>
    <property type="match status" value="1"/>
</dbReference>
<keyword evidence="9" id="KW-1185">Reference proteome</keyword>
<dbReference type="PANTHER" id="PTHR33508:SF1">
    <property type="entry name" value="UPF0056 MEMBRANE PROTEIN YHCE"/>
    <property type="match status" value="1"/>
</dbReference>
<accession>A0AAW6U097</accession>
<dbReference type="RefSeq" id="WP_349244767.1">
    <property type="nucleotide sequence ID" value="NZ_JASCXX010000010.1"/>
</dbReference>
<sequence length="200" mass="21516">MGLFLDIFTKVFFILSPFFSISMFLLLSGDMDRRTRNYCALRTSVAILVICFAVYFFGNLIFKVLGITVPAFQVGAGTLLFLTAIGMVSGKRSEVGPDKDSDFAVVPLAIPMIVGPGTIGTILVLGMEIGEMDEKLIAAAAILLAVLMISLFLFLAVPIGRLLGQKGLHMMMKLTGLILTAIAAQIIFTGVRTLLNIPPP</sequence>
<dbReference type="Pfam" id="PF01914">
    <property type="entry name" value="MarC"/>
    <property type="match status" value="1"/>
</dbReference>
<feature type="transmembrane region" description="Helical" evidence="7">
    <location>
        <begin position="64"/>
        <end position="82"/>
    </location>
</feature>
<feature type="transmembrane region" description="Helical" evidence="7">
    <location>
        <begin position="7"/>
        <end position="27"/>
    </location>
</feature>
<feature type="transmembrane region" description="Helical" evidence="7">
    <location>
        <begin position="137"/>
        <end position="162"/>
    </location>
</feature>
<evidence type="ECO:0000256" key="1">
    <source>
        <dbReference type="ARBA" id="ARBA00004651"/>
    </source>
</evidence>
<proteinExistence type="inferred from homology"/>
<name>A0AAW6U097_9BACT</name>
<dbReference type="AlphaFoldDB" id="A0AAW6U097"/>
<comment type="caution">
    <text evidence="8">The sequence shown here is derived from an EMBL/GenBank/DDBJ whole genome shotgun (WGS) entry which is preliminary data.</text>
</comment>
<feature type="transmembrane region" description="Helical" evidence="7">
    <location>
        <begin position="174"/>
        <end position="195"/>
    </location>
</feature>
<evidence type="ECO:0000256" key="6">
    <source>
        <dbReference type="ARBA" id="ARBA00023136"/>
    </source>
</evidence>
<dbReference type="InterPro" id="IPR002771">
    <property type="entry name" value="Multi_antbiot-R_MarC"/>
</dbReference>
<dbReference type="NCBIfam" id="TIGR00427">
    <property type="entry name" value="NAAT family transporter"/>
    <property type="match status" value="1"/>
</dbReference>
<evidence type="ECO:0000313" key="8">
    <source>
        <dbReference type="EMBL" id="MDI6449359.1"/>
    </source>
</evidence>
<keyword evidence="4 7" id="KW-0812">Transmembrane</keyword>
<evidence type="ECO:0000256" key="2">
    <source>
        <dbReference type="ARBA" id="ARBA00009784"/>
    </source>
</evidence>
<evidence type="ECO:0000256" key="7">
    <source>
        <dbReference type="RuleBase" id="RU362048"/>
    </source>
</evidence>
<feature type="transmembrane region" description="Helical" evidence="7">
    <location>
        <begin position="103"/>
        <end position="125"/>
    </location>
</feature>
<comment type="subcellular location">
    <subcellularLocation>
        <location evidence="1 7">Cell membrane</location>
        <topology evidence="1 7">Multi-pass membrane protein</topology>
    </subcellularLocation>
</comment>
<keyword evidence="5 7" id="KW-1133">Transmembrane helix</keyword>
<gene>
    <name evidence="8" type="ORF">QJ522_09930</name>
</gene>
<dbReference type="GO" id="GO:0005886">
    <property type="term" value="C:plasma membrane"/>
    <property type="evidence" value="ECO:0007669"/>
    <property type="project" value="UniProtKB-SubCell"/>
</dbReference>
<dbReference type="EMBL" id="JASCXX010000010">
    <property type="protein sequence ID" value="MDI6449359.1"/>
    <property type="molecule type" value="Genomic_DNA"/>
</dbReference>
<protein>
    <recommendedName>
        <fullName evidence="7">UPF0056 membrane protein</fullName>
    </recommendedName>
</protein>
<keyword evidence="3" id="KW-1003">Cell membrane</keyword>
<comment type="similarity">
    <text evidence="2 7">Belongs to the UPF0056 (MarC) family.</text>
</comment>
<evidence type="ECO:0000313" key="9">
    <source>
        <dbReference type="Proteomes" id="UP001431776"/>
    </source>
</evidence>
<evidence type="ECO:0000256" key="5">
    <source>
        <dbReference type="ARBA" id="ARBA00022989"/>
    </source>
</evidence>
<evidence type="ECO:0000256" key="3">
    <source>
        <dbReference type="ARBA" id="ARBA00022475"/>
    </source>
</evidence>
<keyword evidence="6 7" id="KW-0472">Membrane</keyword>
<dbReference type="Proteomes" id="UP001431776">
    <property type="component" value="Unassembled WGS sequence"/>
</dbReference>
<evidence type="ECO:0000256" key="4">
    <source>
        <dbReference type="ARBA" id="ARBA00022692"/>
    </source>
</evidence>
<organism evidence="8 9">
    <name type="scientific">Anaerobaca lacustris</name>
    <dbReference type="NCBI Taxonomy" id="3044600"/>
    <lineage>
        <taxon>Bacteria</taxon>
        <taxon>Pseudomonadati</taxon>
        <taxon>Planctomycetota</taxon>
        <taxon>Phycisphaerae</taxon>
        <taxon>Sedimentisphaerales</taxon>
        <taxon>Anaerobacaceae</taxon>
        <taxon>Anaerobaca</taxon>
    </lineage>
</organism>
<reference evidence="8" key="1">
    <citation type="submission" date="2023-05" db="EMBL/GenBank/DDBJ databases">
        <title>Anaerotaeda fermentans gen. nov., sp. nov., a novel anaerobic planctomycete of the new family within the order Sedimentisphaerales isolated from Taman Peninsula, Russia.</title>
        <authorList>
            <person name="Khomyakova M.A."/>
            <person name="Merkel A.Y."/>
            <person name="Slobodkin A.I."/>
        </authorList>
    </citation>
    <scope>NUCLEOTIDE SEQUENCE</scope>
    <source>
        <strain evidence="8">M17dextr</strain>
    </source>
</reference>